<reference evidence="2" key="3">
    <citation type="submission" date="2015-04" db="UniProtKB">
        <authorList>
            <consortium name="EnsemblPlants"/>
        </authorList>
    </citation>
    <scope>IDENTIFICATION</scope>
    <source>
        <strain evidence="2">cv. Jemalong A17</strain>
    </source>
</reference>
<reference evidence="1 3" key="2">
    <citation type="journal article" date="2014" name="BMC Genomics">
        <title>An improved genome release (version Mt4.0) for the model legume Medicago truncatula.</title>
        <authorList>
            <person name="Tang H."/>
            <person name="Krishnakumar V."/>
            <person name="Bidwell S."/>
            <person name="Rosen B."/>
            <person name="Chan A."/>
            <person name="Zhou S."/>
            <person name="Gentzbittel L."/>
            <person name="Childs K.L."/>
            <person name="Yandell M."/>
            <person name="Gundlach H."/>
            <person name="Mayer K.F."/>
            <person name="Schwartz D.C."/>
            <person name="Town C.D."/>
        </authorList>
    </citation>
    <scope>GENOME REANNOTATION</scope>
    <source>
        <strain evidence="1">A17</strain>
        <strain evidence="2 3">cv. Jemalong A17</strain>
    </source>
</reference>
<reference evidence="1 3" key="1">
    <citation type="journal article" date="2011" name="Nature">
        <title>The Medicago genome provides insight into the evolution of rhizobial symbioses.</title>
        <authorList>
            <person name="Young N.D."/>
            <person name="Debelle F."/>
            <person name="Oldroyd G.E."/>
            <person name="Geurts R."/>
            <person name="Cannon S.B."/>
            <person name="Udvardi M.K."/>
            <person name="Benedito V.A."/>
            <person name="Mayer K.F."/>
            <person name="Gouzy J."/>
            <person name="Schoof H."/>
            <person name="Van de Peer Y."/>
            <person name="Proost S."/>
            <person name="Cook D.R."/>
            <person name="Meyers B.C."/>
            <person name="Spannagl M."/>
            <person name="Cheung F."/>
            <person name="De Mita S."/>
            <person name="Krishnakumar V."/>
            <person name="Gundlach H."/>
            <person name="Zhou S."/>
            <person name="Mudge J."/>
            <person name="Bharti A.K."/>
            <person name="Murray J.D."/>
            <person name="Naoumkina M.A."/>
            <person name="Rosen B."/>
            <person name="Silverstein K.A."/>
            <person name="Tang H."/>
            <person name="Rombauts S."/>
            <person name="Zhao P.X."/>
            <person name="Zhou P."/>
            <person name="Barbe V."/>
            <person name="Bardou P."/>
            <person name="Bechner M."/>
            <person name="Bellec A."/>
            <person name="Berger A."/>
            <person name="Berges H."/>
            <person name="Bidwell S."/>
            <person name="Bisseling T."/>
            <person name="Choisne N."/>
            <person name="Couloux A."/>
            <person name="Denny R."/>
            <person name="Deshpande S."/>
            <person name="Dai X."/>
            <person name="Doyle J.J."/>
            <person name="Dudez A.M."/>
            <person name="Farmer A.D."/>
            <person name="Fouteau S."/>
            <person name="Franken C."/>
            <person name="Gibelin C."/>
            <person name="Gish J."/>
            <person name="Goldstein S."/>
            <person name="Gonzalez A.J."/>
            <person name="Green P.J."/>
            <person name="Hallab A."/>
            <person name="Hartog M."/>
            <person name="Hua A."/>
            <person name="Humphray S.J."/>
            <person name="Jeong D.H."/>
            <person name="Jing Y."/>
            <person name="Jocker A."/>
            <person name="Kenton S.M."/>
            <person name="Kim D.J."/>
            <person name="Klee K."/>
            <person name="Lai H."/>
            <person name="Lang C."/>
            <person name="Lin S."/>
            <person name="Macmil S.L."/>
            <person name="Magdelenat G."/>
            <person name="Matthews L."/>
            <person name="McCorrison J."/>
            <person name="Monaghan E.L."/>
            <person name="Mun J.H."/>
            <person name="Najar F.Z."/>
            <person name="Nicholson C."/>
            <person name="Noirot C."/>
            <person name="O'Bleness M."/>
            <person name="Paule C.R."/>
            <person name="Poulain J."/>
            <person name="Prion F."/>
            <person name="Qin B."/>
            <person name="Qu C."/>
            <person name="Retzel E.F."/>
            <person name="Riddle C."/>
            <person name="Sallet E."/>
            <person name="Samain S."/>
            <person name="Samson N."/>
            <person name="Sanders I."/>
            <person name="Saurat O."/>
            <person name="Scarpelli C."/>
            <person name="Schiex T."/>
            <person name="Segurens B."/>
            <person name="Severin A.J."/>
            <person name="Sherrier D.J."/>
            <person name="Shi R."/>
            <person name="Sims S."/>
            <person name="Singer S.R."/>
            <person name="Sinharoy S."/>
            <person name="Sterck L."/>
            <person name="Viollet A."/>
            <person name="Wang B.B."/>
            <person name="Wang K."/>
            <person name="Wang M."/>
            <person name="Wang X."/>
            <person name="Warfsmann J."/>
            <person name="Weissenbach J."/>
            <person name="White D.D."/>
            <person name="White J.D."/>
            <person name="Wiley G.B."/>
            <person name="Wincker P."/>
            <person name="Xing Y."/>
            <person name="Yang L."/>
            <person name="Yao Z."/>
            <person name="Ying F."/>
            <person name="Zhai J."/>
            <person name="Zhou L."/>
            <person name="Zuber A."/>
            <person name="Denarie J."/>
            <person name="Dixon R.A."/>
            <person name="May G.D."/>
            <person name="Schwartz D.C."/>
            <person name="Rogers J."/>
            <person name="Quetier F."/>
            <person name="Town C.D."/>
            <person name="Roe B.A."/>
        </authorList>
    </citation>
    <scope>NUCLEOTIDE SEQUENCE [LARGE SCALE GENOMIC DNA]</scope>
    <source>
        <strain evidence="1">A17</strain>
        <strain evidence="2 3">cv. Jemalong A17</strain>
    </source>
</reference>
<organism evidence="1 3">
    <name type="scientific">Medicago truncatula</name>
    <name type="common">Barrel medic</name>
    <name type="synonym">Medicago tribuloides</name>
    <dbReference type="NCBI Taxonomy" id="3880"/>
    <lineage>
        <taxon>Eukaryota</taxon>
        <taxon>Viridiplantae</taxon>
        <taxon>Streptophyta</taxon>
        <taxon>Embryophyta</taxon>
        <taxon>Tracheophyta</taxon>
        <taxon>Spermatophyta</taxon>
        <taxon>Magnoliopsida</taxon>
        <taxon>eudicotyledons</taxon>
        <taxon>Gunneridae</taxon>
        <taxon>Pentapetalae</taxon>
        <taxon>rosids</taxon>
        <taxon>fabids</taxon>
        <taxon>Fabales</taxon>
        <taxon>Fabaceae</taxon>
        <taxon>Papilionoideae</taxon>
        <taxon>50 kb inversion clade</taxon>
        <taxon>NPAAA clade</taxon>
        <taxon>Hologalegina</taxon>
        <taxon>IRL clade</taxon>
        <taxon>Trifolieae</taxon>
        <taxon>Medicago</taxon>
    </lineage>
</organism>
<proteinExistence type="predicted"/>
<accession>A0A072UVN1</accession>
<dbReference type="EnsemblPlants" id="KEH33456">
    <property type="protein sequence ID" value="KEH33456"/>
    <property type="gene ID" value="MTR_3g037510"/>
</dbReference>
<dbReference type="AlphaFoldDB" id="A0A072UVN1"/>
<dbReference type="EMBL" id="CM001219">
    <property type="protein sequence ID" value="KEH33456.1"/>
    <property type="molecule type" value="Genomic_DNA"/>
</dbReference>
<keyword evidence="3" id="KW-1185">Reference proteome</keyword>
<dbReference type="ExpressionAtlas" id="A0A072UVN1">
    <property type="expression patterns" value="differential"/>
</dbReference>
<evidence type="ECO:0000313" key="1">
    <source>
        <dbReference type="EMBL" id="KEH33456.1"/>
    </source>
</evidence>
<protein>
    <submittedName>
        <fullName evidence="1 2">Uncharacterized protein</fullName>
    </submittedName>
</protein>
<sequence length="99" mass="10646">MCKEYHYADFCFDQIFSLLKSAMDEETEVAATECAVGVGATKGAVGVGSTEGVIEAKANPESTQQAAAELPPFPTTRCKRPNANGMTFLDILESNMTQY</sequence>
<dbReference type="Proteomes" id="UP000002051">
    <property type="component" value="Chromosome 3"/>
</dbReference>
<dbReference type="HOGENOM" id="CLU_181777_0_0_1"/>
<evidence type="ECO:0000313" key="3">
    <source>
        <dbReference type="Proteomes" id="UP000002051"/>
    </source>
</evidence>
<dbReference type="OrthoDB" id="1434836at2759"/>
<name>A0A072UVN1_MEDTR</name>
<evidence type="ECO:0000313" key="2">
    <source>
        <dbReference type="EnsemblPlants" id="KEH33456"/>
    </source>
</evidence>
<gene>
    <name evidence="2" type="primary">25488822</name>
    <name evidence="1" type="ordered locus">MTR_3g037510</name>
</gene>